<evidence type="ECO:0000313" key="2">
    <source>
        <dbReference type="EMBL" id="KAF7551481.1"/>
    </source>
</evidence>
<dbReference type="AlphaFoldDB" id="A0A9P5HBS6"/>
<protein>
    <submittedName>
        <fullName evidence="2">Uncharacterized protein</fullName>
    </submittedName>
</protein>
<dbReference type="EMBL" id="JAANBB010000077">
    <property type="protein sequence ID" value="KAF7551481.1"/>
    <property type="molecule type" value="Genomic_DNA"/>
</dbReference>
<comment type="caution">
    <text evidence="2">The sequence shown here is derived from an EMBL/GenBank/DDBJ whole genome shotgun (WGS) entry which is preliminary data.</text>
</comment>
<evidence type="ECO:0000256" key="1">
    <source>
        <dbReference type="SAM" id="MobiDB-lite"/>
    </source>
</evidence>
<reference evidence="2" key="1">
    <citation type="submission" date="2020-03" db="EMBL/GenBank/DDBJ databases">
        <title>Draft Genome Sequence of Cylindrodendrum hubeiense.</title>
        <authorList>
            <person name="Buettner E."/>
            <person name="Kellner H."/>
        </authorList>
    </citation>
    <scope>NUCLEOTIDE SEQUENCE</scope>
    <source>
        <strain evidence="2">IHI 201604</strain>
    </source>
</reference>
<name>A0A9P5HBS6_9HYPO</name>
<dbReference type="Proteomes" id="UP000722485">
    <property type="component" value="Unassembled WGS sequence"/>
</dbReference>
<feature type="region of interest" description="Disordered" evidence="1">
    <location>
        <begin position="1"/>
        <end position="51"/>
    </location>
</feature>
<sequence>MSSITKLQETRRGSRRTTGCSYYSRRMPGPSPGTDRFPSCDDPSGNDPGQAGSITVTTIAVSTVQHLQRHVTTRLACKRFRLVTLAAGKLRVLRAYTRNPRRFGRVMGDRWCG</sequence>
<evidence type="ECO:0000313" key="3">
    <source>
        <dbReference type="Proteomes" id="UP000722485"/>
    </source>
</evidence>
<accession>A0A9P5HBS6</accession>
<gene>
    <name evidence="2" type="ORF">G7Z17_g4975</name>
</gene>
<organism evidence="2 3">
    <name type="scientific">Cylindrodendrum hubeiense</name>
    <dbReference type="NCBI Taxonomy" id="595255"/>
    <lineage>
        <taxon>Eukaryota</taxon>
        <taxon>Fungi</taxon>
        <taxon>Dikarya</taxon>
        <taxon>Ascomycota</taxon>
        <taxon>Pezizomycotina</taxon>
        <taxon>Sordariomycetes</taxon>
        <taxon>Hypocreomycetidae</taxon>
        <taxon>Hypocreales</taxon>
        <taxon>Nectriaceae</taxon>
        <taxon>Cylindrodendrum</taxon>
    </lineage>
</organism>
<keyword evidence="3" id="KW-1185">Reference proteome</keyword>
<proteinExistence type="predicted"/>